<reference evidence="1 2" key="1">
    <citation type="submission" date="2024-02" db="EMBL/GenBank/DDBJ databases">
        <authorList>
            <person name="Chen Y."/>
            <person name="Shah S."/>
            <person name="Dougan E. K."/>
            <person name="Thang M."/>
            <person name="Chan C."/>
        </authorList>
    </citation>
    <scope>NUCLEOTIDE SEQUENCE [LARGE SCALE GENOMIC DNA]</scope>
</reference>
<protein>
    <submittedName>
        <fullName evidence="1">Uncharacterized protein</fullName>
    </submittedName>
</protein>
<sequence length="527" mass="59167">MADAAFEWATARNLVRISPIHQEAEAKLVLGESFCVKDEHGTSTTENARMDLEDTSGSIFDNSGINVNSSVDDILKHGLGDGSADPAEAALVNSGSFKNIKAVKNTSGVSVEDENDLADELLVGFEEGAESAARVVRLARVANNRLMKHGLADPLLSRMARCAKSRSDSHACRNLHRAIKAFGKEPSMCSRLLYTVLPSPYTKRALFDLLRAWVTDLNSMTDEWWDFKNRVKNLRPCDTNPNPYKNHRSPLEGLRFFAGPKFIRIDPAHTYAIDGVGKNFCASGLVVLMLAGWFGNGSPERKFDQAYHRFTAFCKTHGKRTSIKEFSYKCLKLPVGSLRGSPRGLGKGQDAGAVGAWLLNELEQIDLTSIEHEWRDTLEVLRWACAGINRFWRSVYGHGLWLGRDEASALIEDGWTFVEGYATLATMCSRRGMRSFYIRPKMHMFAHLLLDLKYSLQDEQCHFVINPACHCTWSDEDYIGRIARISRRTHPSSAPANTIKRSLGYYRREFSKEFGKLYMRSPAARDH</sequence>
<comment type="caution">
    <text evidence="1">The sequence shown here is derived from an EMBL/GenBank/DDBJ whole genome shotgun (WGS) entry which is preliminary data.</text>
</comment>
<gene>
    <name evidence="1" type="ORF">SCF082_LOCUS23920</name>
</gene>
<keyword evidence="2" id="KW-1185">Reference proteome</keyword>
<name>A0ABP0LQC0_9DINO</name>
<dbReference type="Proteomes" id="UP001642464">
    <property type="component" value="Unassembled WGS sequence"/>
</dbReference>
<proteinExistence type="predicted"/>
<accession>A0ABP0LQC0</accession>
<dbReference type="EMBL" id="CAXAMM010017557">
    <property type="protein sequence ID" value="CAK9041397.1"/>
    <property type="molecule type" value="Genomic_DNA"/>
</dbReference>
<organism evidence="1 2">
    <name type="scientific">Durusdinium trenchii</name>
    <dbReference type="NCBI Taxonomy" id="1381693"/>
    <lineage>
        <taxon>Eukaryota</taxon>
        <taxon>Sar</taxon>
        <taxon>Alveolata</taxon>
        <taxon>Dinophyceae</taxon>
        <taxon>Suessiales</taxon>
        <taxon>Symbiodiniaceae</taxon>
        <taxon>Durusdinium</taxon>
    </lineage>
</organism>
<evidence type="ECO:0000313" key="2">
    <source>
        <dbReference type="Proteomes" id="UP001642464"/>
    </source>
</evidence>
<evidence type="ECO:0000313" key="1">
    <source>
        <dbReference type="EMBL" id="CAK9041397.1"/>
    </source>
</evidence>